<feature type="compositionally biased region" description="Polar residues" evidence="4">
    <location>
        <begin position="303"/>
        <end position="316"/>
    </location>
</feature>
<proteinExistence type="predicted"/>
<keyword evidence="7" id="KW-1185">Reference proteome</keyword>
<feature type="region of interest" description="Disordered" evidence="4">
    <location>
        <begin position="538"/>
        <end position="582"/>
    </location>
</feature>
<dbReference type="PANTHER" id="PTHR46524">
    <property type="entry name" value="CW-TYPE ZINC FINGER"/>
    <property type="match status" value="1"/>
</dbReference>
<feature type="compositionally biased region" description="Polar residues" evidence="4">
    <location>
        <begin position="775"/>
        <end position="794"/>
    </location>
</feature>
<reference evidence="6" key="1">
    <citation type="submission" date="2023-10" db="EMBL/GenBank/DDBJ databases">
        <authorList>
            <person name="Domelevo Entfellner J.-B."/>
        </authorList>
    </citation>
    <scope>NUCLEOTIDE SEQUENCE</scope>
</reference>
<evidence type="ECO:0000313" key="6">
    <source>
        <dbReference type="EMBL" id="CAJ1941048.1"/>
    </source>
</evidence>
<feature type="region of interest" description="Disordered" evidence="4">
    <location>
        <begin position="301"/>
        <end position="324"/>
    </location>
</feature>
<feature type="region of interest" description="Disordered" evidence="4">
    <location>
        <begin position="474"/>
        <end position="510"/>
    </location>
</feature>
<evidence type="ECO:0000256" key="1">
    <source>
        <dbReference type="ARBA" id="ARBA00022723"/>
    </source>
</evidence>
<feature type="compositionally biased region" description="Basic and acidic residues" evidence="4">
    <location>
        <begin position="547"/>
        <end position="560"/>
    </location>
</feature>
<feature type="compositionally biased region" description="Basic and acidic residues" evidence="4">
    <location>
        <begin position="753"/>
        <end position="774"/>
    </location>
</feature>
<feature type="region of interest" description="Disordered" evidence="4">
    <location>
        <begin position="221"/>
        <end position="252"/>
    </location>
</feature>
<feature type="compositionally biased region" description="Basic and acidic residues" evidence="4">
    <location>
        <begin position="474"/>
        <end position="483"/>
    </location>
</feature>
<dbReference type="InterPro" id="IPR055300">
    <property type="entry name" value="CWZF3/5/7"/>
</dbReference>
<organism evidence="6 7">
    <name type="scientific">Sphenostylis stenocarpa</name>
    <dbReference type="NCBI Taxonomy" id="92480"/>
    <lineage>
        <taxon>Eukaryota</taxon>
        <taxon>Viridiplantae</taxon>
        <taxon>Streptophyta</taxon>
        <taxon>Embryophyta</taxon>
        <taxon>Tracheophyta</taxon>
        <taxon>Spermatophyta</taxon>
        <taxon>Magnoliopsida</taxon>
        <taxon>eudicotyledons</taxon>
        <taxon>Gunneridae</taxon>
        <taxon>Pentapetalae</taxon>
        <taxon>rosids</taxon>
        <taxon>fabids</taxon>
        <taxon>Fabales</taxon>
        <taxon>Fabaceae</taxon>
        <taxon>Papilionoideae</taxon>
        <taxon>50 kb inversion clade</taxon>
        <taxon>NPAAA clade</taxon>
        <taxon>indigoferoid/millettioid clade</taxon>
        <taxon>Phaseoleae</taxon>
        <taxon>Sphenostylis</taxon>
    </lineage>
</organism>
<keyword evidence="2" id="KW-0863">Zinc-finger</keyword>
<dbReference type="EMBL" id="OY731400">
    <property type="protein sequence ID" value="CAJ1941048.1"/>
    <property type="molecule type" value="Genomic_DNA"/>
</dbReference>
<evidence type="ECO:0000256" key="2">
    <source>
        <dbReference type="ARBA" id="ARBA00022771"/>
    </source>
</evidence>
<evidence type="ECO:0000256" key="4">
    <source>
        <dbReference type="SAM" id="MobiDB-lite"/>
    </source>
</evidence>
<dbReference type="Proteomes" id="UP001189624">
    <property type="component" value="Chromosome 3"/>
</dbReference>
<feature type="compositionally biased region" description="Basic and acidic residues" evidence="4">
    <location>
        <begin position="233"/>
        <end position="242"/>
    </location>
</feature>
<dbReference type="PROSITE" id="PS51050">
    <property type="entry name" value="ZF_CW"/>
    <property type="match status" value="1"/>
</dbReference>
<keyword evidence="3" id="KW-0862">Zinc</keyword>
<dbReference type="PANTHER" id="PTHR46524:SF12">
    <property type="entry name" value="CW-TYPE DOMAIN-CONTAINING PROTEIN"/>
    <property type="match status" value="1"/>
</dbReference>
<gene>
    <name evidence="6" type="ORF">AYBTSS11_LOCUS10060</name>
</gene>
<dbReference type="Pfam" id="PF07496">
    <property type="entry name" value="zf-CW"/>
    <property type="match status" value="1"/>
</dbReference>
<keyword evidence="1" id="KW-0479">Metal-binding</keyword>
<dbReference type="GO" id="GO:0008270">
    <property type="term" value="F:zinc ion binding"/>
    <property type="evidence" value="ECO:0007669"/>
    <property type="project" value="UniProtKB-KW"/>
</dbReference>
<dbReference type="AlphaFoldDB" id="A0AA86SAJ1"/>
<evidence type="ECO:0000313" key="7">
    <source>
        <dbReference type="Proteomes" id="UP001189624"/>
    </source>
</evidence>
<feature type="domain" description="CW-type" evidence="5">
    <location>
        <begin position="648"/>
        <end position="701"/>
    </location>
</feature>
<accession>A0AA86SAJ1</accession>
<feature type="compositionally biased region" description="Low complexity" evidence="4">
    <location>
        <begin position="221"/>
        <end position="230"/>
    </location>
</feature>
<dbReference type="Gramene" id="rna-AYBTSS11_LOCUS10060">
    <property type="protein sequence ID" value="CAJ1941048.1"/>
    <property type="gene ID" value="gene-AYBTSS11_LOCUS10060"/>
</dbReference>
<sequence>MNEGYYSGFGVNFVMVEMQRNNTELEEGEAFYCYKDDDDDNIDLDSLSYIIVDGMQACIFILPDERIQHVLGHFRKEFEGGIFPERLGAKFGDYGSFLPTYERSPRWQSCPKDPEKHHSSQKFPSNIHMAAAFYNSKAPSNMPPSMRLGTASHKVLASQDTRVTSVNNTGISLNKVAEKCSLKDDCTNKSKKLTDQRMLISQIKVKSDSLAKKNAEIYSGLGLDDSPSSSTENSHKESEDMPRVSQDSPVESPATIVQVEDVFYFYETLKDMLSSGVLISPLHDSLLYLIRKEKSFRDRRPISSLNGHQEHYSMSTDESDSVAGDSHLLKKRKVTVIDQSEKHHMNGNCSDNDMTLHMKKRLGNRTPDRKDFLSNDLRRTPLSSSICDGEMAEVTGKAIEVFKEVNKNGVECRMVSTEAVKEISLESISDQDFDKIEKQNTGSSFTKKVSADPKNISNCNTSAISKRIKSDEMKYKVDQDTQKCDTNQTKVKSERKNESKGEQGPRKVVTDAEKDIFGTSNNVMVNDRKFTSIGVTSSKSKMHKVKSLKDNKVRDCDRGSPKRKPQRKVDGIDPTDGPPLNKATVNCNLNHVEKNASRVKVKERASGNKVVNQLTAAPCAKDTPGAFPDAENKPTSEMVLSSSAGAPQLIEEDWVCCDICQKWRLLPMGLKPDQLPEKWLCSMLYWLPGMNRCSISEEETTKALYALYQMPIFEGQSNMQIDATGPEIGVKSVDTLQLCPIHKKPSSDVMLDQGRKKQGSNEKAKSGINSDRHQLSNTEKNNAQESVKNRSLNDMNEWPAGSKRMKKSNSQNLSRLNNLIEEKNSHKTKEYRMNGEYANVVVKSVQVTQIRLD</sequence>
<dbReference type="Gene3D" id="3.30.40.100">
    <property type="match status" value="1"/>
</dbReference>
<feature type="region of interest" description="Disordered" evidence="4">
    <location>
        <begin position="745"/>
        <end position="810"/>
    </location>
</feature>
<evidence type="ECO:0000259" key="5">
    <source>
        <dbReference type="PROSITE" id="PS51050"/>
    </source>
</evidence>
<protein>
    <recommendedName>
        <fullName evidence="5">CW-type domain-containing protein</fullName>
    </recommendedName>
</protein>
<evidence type="ECO:0000256" key="3">
    <source>
        <dbReference type="ARBA" id="ARBA00022833"/>
    </source>
</evidence>
<name>A0AA86SAJ1_9FABA</name>
<dbReference type="InterPro" id="IPR011124">
    <property type="entry name" value="Znf_CW"/>
</dbReference>
<feature type="compositionally biased region" description="Basic and acidic residues" evidence="4">
    <location>
        <begin position="491"/>
        <end position="510"/>
    </location>
</feature>